<sequence>MVQTALDTRPYFDPATARYECRIAMSDYCLHVVLPHLLRYLTVNAPGVGCAVNRQLFSGASHKLALHSECGQISFPARHLSATDPAHENSFISLNGRLSFSF</sequence>
<accession>A0A7M2GNM2</accession>
<dbReference type="AlphaFoldDB" id="A0A7M2GNM2"/>
<dbReference type="Gene3D" id="3.40.190.10">
    <property type="entry name" value="Periplasmic binding protein-like II"/>
    <property type="match status" value="1"/>
</dbReference>
<dbReference type="EMBL" id="CP060036">
    <property type="protein sequence ID" value="QOT74123.1"/>
    <property type="molecule type" value="Genomic_DNA"/>
</dbReference>
<evidence type="ECO:0000313" key="2">
    <source>
        <dbReference type="Proteomes" id="UP000593663"/>
    </source>
</evidence>
<protein>
    <submittedName>
        <fullName evidence="1">Uncharacterized protein</fullName>
    </submittedName>
</protein>
<evidence type="ECO:0000313" key="1">
    <source>
        <dbReference type="EMBL" id="QOT74123.1"/>
    </source>
</evidence>
<dbReference type="Proteomes" id="UP000593663">
    <property type="component" value="Chromosome 2"/>
</dbReference>
<dbReference type="KEGG" id="sbar:H5V43_18525"/>
<gene>
    <name evidence="1" type="ORF">H5V43_18525</name>
</gene>
<reference evidence="2" key="1">
    <citation type="submission" date="2020-08" db="EMBL/GenBank/DDBJ databases">
        <title>Complete genome sequence of Sphingobium barthaii strain KK22, a high-molecular-weight polycyclic aromatic hydrocarbon-degrading soil bacterium.</title>
        <authorList>
            <person name="Mori J.F."/>
            <person name="Kanaly R.A."/>
        </authorList>
    </citation>
    <scope>NUCLEOTIDE SEQUENCE [LARGE SCALE GENOMIC DNA]</scope>
    <source>
        <strain evidence="2">KK22</strain>
    </source>
</reference>
<proteinExistence type="predicted"/>
<organism evidence="1 2">
    <name type="scientific">Sphingobium fuliginis (strain ATCC 27551)</name>
    <dbReference type="NCBI Taxonomy" id="336203"/>
    <lineage>
        <taxon>Bacteria</taxon>
        <taxon>Pseudomonadati</taxon>
        <taxon>Pseudomonadota</taxon>
        <taxon>Alphaproteobacteria</taxon>
        <taxon>Sphingomonadales</taxon>
        <taxon>Sphingomonadaceae</taxon>
        <taxon>Sphingobium</taxon>
    </lineage>
</organism>
<name>A0A7M2GNM2_SPHSA</name>